<feature type="transmembrane region" description="Helical" evidence="6">
    <location>
        <begin position="60"/>
        <end position="80"/>
    </location>
</feature>
<sequence length="124" mass="13459">MRKIIIISIQIGLLFLCNEVGTYLSKEFHLMIPGSVLGMILLFVLLCTKVLPSRSVASGATFMMAFLPLFFIPITVGVMHEGKLLSFTGVGLMIAIVISSFLAVGATGWVSHLLSREKGVMNNE</sequence>
<dbReference type="PATRIC" id="fig|1196324.3.peg.1987"/>
<keyword evidence="5 6" id="KW-0472">Membrane</keyword>
<comment type="caution">
    <text evidence="7">The sequence shown here is derived from an EMBL/GenBank/DDBJ whole genome shotgun (WGS) entry which is preliminary data.</text>
</comment>
<evidence type="ECO:0000256" key="6">
    <source>
        <dbReference type="SAM" id="Phobius"/>
    </source>
</evidence>
<evidence type="ECO:0000256" key="2">
    <source>
        <dbReference type="ARBA" id="ARBA00022475"/>
    </source>
</evidence>
<reference evidence="7 8" key="1">
    <citation type="journal article" date="2012" name="J. Bacteriol.">
        <title>Genome of Bacillus macauensis ZFHKF-1, a Long-Chain-Forming Bacterium.</title>
        <authorList>
            <person name="Cai L."/>
            <person name="Zhang T."/>
        </authorList>
    </citation>
    <scope>NUCLEOTIDE SEQUENCE [LARGE SCALE GENOMIC DNA]</scope>
    <source>
        <strain evidence="7 8">ZFHKF-1</strain>
    </source>
</reference>
<protein>
    <submittedName>
        <fullName evidence="7">Holin-like protein</fullName>
    </submittedName>
</protein>
<keyword evidence="3 6" id="KW-0812">Transmembrane</keyword>
<gene>
    <name evidence="7" type="ORF">A374_09738</name>
</gene>
<dbReference type="RefSeq" id="WP_007202034.1">
    <property type="nucleotide sequence ID" value="NZ_AKKV01000025.1"/>
</dbReference>
<dbReference type="GO" id="GO:0005886">
    <property type="term" value="C:plasma membrane"/>
    <property type="evidence" value="ECO:0007669"/>
    <property type="project" value="UniProtKB-SubCell"/>
</dbReference>
<dbReference type="EMBL" id="AKKV01000025">
    <property type="protein sequence ID" value="EIT85509.1"/>
    <property type="molecule type" value="Genomic_DNA"/>
</dbReference>
<dbReference type="AlphaFoldDB" id="I8AJ49"/>
<evidence type="ECO:0000256" key="3">
    <source>
        <dbReference type="ARBA" id="ARBA00022692"/>
    </source>
</evidence>
<dbReference type="Pfam" id="PF03788">
    <property type="entry name" value="LrgA"/>
    <property type="match status" value="1"/>
</dbReference>
<evidence type="ECO:0000313" key="8">
    <source>
        <dbReference type="Proteomes" id="UP000004080"/>
    </source>
</evidence>
<comment type="subcellular location">
    <subcellularLocation>
        <location evidence="1">Cell membrane</location>
        <topology evidence="1">Multi-pass membrane protein</topology>
    </subcellularLocation>
</comment>
<name>I8AJ49_9BACL</name>
<evidence type="ECO:0000256" key="1">
    <source>
        <dbReference type="ARBA" id="ARBA00004651"/>
    </source>
</evidence>
<dbReference type="STRING" id="1196324.A374_09738"/>
<dbReference type="eggNOG" id="COG1380">
    <property type="taxonomic scope" value="Bacteria"/>
</dbReference>
<accession>I8AJ49</accession>
<dbReference type="Proteomes" id="UP000004080">
    <property type="component" value="Unassembled WGS sequence"/>
</dbReference>
<evidence type="ECO:0000256" key="5">
    <source>
        <dbReference type="ARBA" id="ARBA00023136"/>
    </source>
</evidence>
<evidence type="ECO:0000256" key="4">
    <source>
        <dbReference type="ARBA" id="ARBA00022989"/>
    </source>
</evidence>
<dbReference type="PANTHER" id="PTHR33931">
    <property type="entry name" value="HOLIN-LIKE PROTEIN CIDA-RELATED"/>
    <property type="match status" value="1"/>
</dbReference>
<feature type="transmembrane region" description="Helical" evidence="6">
    <location>
        <begin position="29"/>
        <end position="48"/>
    </location>
</feature>
<dbReference type="OrthoDB" id="3176438at2"/>
<dbReference type="InterPro" id="IPR005538">
    <property type="entry name" value="LrgA/CidA"/>
</dbReference>
<keyword evidence="2" id="KW-1003">Cell membrane</keyword>
<proteinExistence type="predicted"/>
<feature type="transmembrane region" description="Helical" evidence="6">
    <location>
        <begin position="92"/>
        <end position="114"/>
    </location>
</feature>
<organism evidence="7 8">
    <name type="scientific">Fictibacillus macauensis ZFHKF-1</name>
    <dbReference type="NCBI Taxonomy" id="1196324"/>
    <lineage>
        <taxon>Bacteria</taxon>
        <taxon>Bacillati</taxon>
        <taxon>Bacillota</taxon>
        <taxon>Bacilli</taxon>
        <taxon>Bacillales</taxon>
        <taxon>Fictibacillaceae</taxon>
        <taxon>Fictibacillus</taxon>
    </lineage>
</organism>
<evidence type="ECO:0000313" key="7">
    <source>
        <dbReference type="EMBL" id="EIT85509.1"/>
    </source>
</evidence>
<dbReference type="PANTHER" id="PTHR33931:SF2">
    <property type="entry name" value="HOLIN-LIKE PROTEIN CIDA"/>
    <property type="match status" value="1"/>
</dbReference>
<keyword evidence="4 6" id="KW-1133">Transmembrane helix</keyword>
<keyword evidence="8" id="KW-1185">Reference proteome</keyword>